<dbReference type="GO" id="GO:0034388">
    <property type="term" value="C:Pwp2p-containing subcomplex of 90S preribosome"/>
    <property type="evidence" value="ECO:0007669"/>
    <property type="project" value="TreeGrafter"/>
</dbReference>
<feature type="compositionally biased region" description="Polar residues" evidence="12">
    <location>
        <begin position="113"/>
        <end position="123"/>
    </location>
</feature>
<dbReference type="EMBL" id="NEVH01021207">
    <property type="protein sequence ID" value="PNF19887.1"/>
    <property type="molecule type" value="Genomic_DNA"/>
</dbReference>
<keyword evidence="4 11" id="KW-0853">WD repeat</keyword>
<dbReference type="SUPFAM" id="SSF50978">
    <property type="entry name" value="WD40 repeat-like"/>
    <property type="match status" value="1"/>
</dbReference>
<evidence type="ECO:0000256" key="12">
    <source>
        <dbReference type="SAM" id="MobiDB-lite"/>
    </source>
</evidence>
<feature type="repeat" description="WD" evidence="11">
    <location>
        <begin position="373"/>
        <end position="408"/>
    </location>
</feature>
<feature type="compositionally biased region" description="Polar residues" evidence="12">
    <location>
        <begin position="94"/>
        <end position="103"/>
    </location>
</feature>
<dbReference type="FunCoup" id="A0A2J7PU75">
    <property type="interactions" value="1826"/>
</dbReference>
<dbReference type="InterPro" id="IPR036322">
    <property type="entry name" value="WD40_repeat_dom_sf"/>
</dbReference>
<keyword evidence="14" id="KW-1185">Reference proteome</keyword>
<organism evidence="13 14">
    <name type="scientific">Cryptotermes secundus</name>
    <dbReference type="NCBI Taxonomy" id="105785"/>
    <lineage>
        <taxon>Eukaryota</taxon>
        <taxon>Metazoa</taxon>
        <taxon>Ecdysozoa</taxon>
        <taxon>Arthropoda</taxon>
        <taxon>Hexapoda</taxon>
        <taxon>Insecta</taxon>
        <taxon>Pterygota</taxon>
        <taxon>Neoptera</taxon>
        <taxon>Polyneoptera</taxon>
        <taxon>Dictyoptera</taxon>
        <taxon>Blattodea</taxon>
        <taxon>Blattoidea</taxon>
        <taxon>Termitoidae</taxon>
        <taxon>Kalotermitidae</taxon>
        <taxon>Cryptotermitinae</taxon>
        <taxon>Cryptotermes</taxon>
    </lineage>
</organism>
<comment type="caution">
    <text evidence="13">The sequence shown here is derived from an EMBL/GenBank/DDBJ whole genome shotgun (WGS) entry which is preliminary data.</text>
</comment>
<dbReference type="InParanoid" id="A0A2J7PU75"/>
<dbReference type="SMART" id="SM00320">
    <property type="entry name" value="WD40"/>
    <property type="match status" value="5"/>
</dbReference>
<comment type="similarity">
    <text evidence="7">Belongs to the WD repeat UTP18 family.</text>
</comment>
<dbReference type="GO" id="GO:0032040">
    <property type="term" value="C:small-subunit processome"/>
    <property type="evidence" value="ECO:0007669"/>
    <property type="project" value="TreeGrafter"/>
</dbReference>
<sequence>MKCILTQFNFRTLSEVRMDTAFRKPMHRGGNFSKKRRQNSDSQEENCESKKRRKGKPERTNVYPLGEMARREERRLEELVLGDGSDLLNVESEIPSSSHTSAMEDSGVEEGNYDSSPQMSDTLASPEREPAWQDEEDINICVTDAMSAQGKRVPNVLSGGSSSDAYVRILKHKFEATVGTPAWAELRHRNTRKSNPSDDDDSDNDSDSEMLRHCGNFLSSQSSVLRKGTIEVKRVRDLNHDTYTEGAVIKAVQFHPTATVALVAGLSGVASLFQVDGKSNTKLHSVQFDRYPIRCARFLPSGEQFIVGSQHHGFFHSFDMMTGQNVRALPSQGLGITNTKNFEISPDGRLLAVCGRFGNIHLLTVNTLEGVGLLKMNSEVSAVTFDNDGSRLFSHGEGGEVYVWDIRSRHCSGRFIDDGCIWGSSIAVAPGGRFVACGARSGVVNVYETAGLLSSTNHAPKPAKILLNLTTSSTAVKFNASSEVLAMASDEKVNALRLVHFPSMTVFSNFPGSVKSVLARPQCLDFSPGSGYLAVGNNKGTALLYRLKHYGNY</sequence>
<keyword evidence="6" id="KW-0539">Nucleus</keyword>
<evidence type="ECO:0000256" key="7">
    <source>
        <dbReference type="ARBA" id="ARBA00025767"/>
    </source>
</evidence>
<dbReference type="EMBL" id="NEVH01021207">
    <property type="protein sequence ID" value="PNF19883.1"/>
    <property type="molecule type" value="Genomic_DNA"/>
</dbReference>
<comment type="subcellular location">
    <subcellularLocation>
        <location evidence="1">Nucleus</location>
        <location evidence="1">Nucleolus</location>
    </subcellularLocation>
</comment>
<gene>
    <name evidence="13" type="ORF">B7P43_G12294</name>
</gene>
<evidence type="ECO:0000313" key="14">
    <source>
        <dbReference type="Proteomes" id="UP000235965"/>
    </source>
</evidence>
<evidence type="ECO:0000256" key="11">
    <source>
        <dbReference type="PROSITE-ProRule" id="PRU00221"/>
    </source>
</evidence>
<evidence type="ECO:0000256" key="1">
    <source>
        <dbReference type="ARBA" id="ARBA00004604"/>
    </source>
</evidence>
<dbReference type="STRING" id="105785.A0A2J7PU75"/>
<evidence type="ECO:0000256" key="3">
    <source>
        <dbReference type="ARBA" id="ARBA00022553"/>
    </source>
</evidence>
<dbReference type="InterPro" id="IPR001680">
    <property type="entry name" value="WD40_rpt"/>
</dbReference>
<dbReference type="Gene3D" id="2.130.10.10">
    <property type="entry name" value="YVTN repeat-like/Quinoprotein amine dehydrogenase"/>
    <property type="match status" value="1"/>
</dbReference>
<keyword evidence="3" id="KW-0597">Phosphoprotein</keyword>
<dbReference type="AlphaFoldDB" id="A0A2J7PU75"/>
<evidence type="ECO:0000256" key="9">
    <source>
        <dbReference type="ARBA" id="ARBA00074442"/>
    </source>
</evidence>
<proteinExistence type="inferred from homology"/>
<evidence type="ECO:0000256" key="5">
    <source>
        <dbReference type="ARBA" id="ARBA00022737"/>
    </source>
</evidence>
<dbReference type="InterPro" id="IPR045161">
    <property type="entry name" value="Utp18"/>
</dbReference>
<dbReference type="GO" id="GO:0006364">
    <property type="term" value="P:rRNA processing"/>
    <property type="evidence" value="ECO:0007669"/>
    <property type="project" value="UniProtKB-KW"/>
</dbReference>
<evidence type="ECO:0000256" key="8">
    <source>
        <dbReference type="ARBA" id="ARBA00058527"/>
    </source>
</evidence>
<name>A0A2J7PU75_9NEOP</name>
<evidence type="ECO:0000256" key="2">
    <source>
        <dbReference type="ARBA" id="ARBA00022552"/>
    </source>
</evidence>
<dbReference type="PANTHER" id="PTHR18359:SF0">
    <property type="entry name" value="U3 SMALL NUCLEOLAR RNA-ASSOCIATED PROTEIN 18 HOMOLOG"/>
    <property type="match status" value="1"/>
</dbReference>
<evidence type="ECO:0000256" key="10">
    <source>
        <dbReference type="ARBA" id="ARBA00075773"/>
    </source>
</evidence>
<evidence type="ECO:0000256" key="4">
    <source>
        <dbReference type="ARBA" id="ARBA00022574"/>
    </source>
</evidence>
<keyword evidence="2" id="KW-0698">rRNA processing</keyword>
<evidence type="ECO:0000256" key="6">
    <source>
        <dbReference type="ARBA" id="ARBA00023242"/>
    </source>
</evidence>
<feature type="compositionally biased region" description="Acidic residues" evidence="12">
    <location>
        <begin position="197"/>
        <end position="208"/>
    </location>
</feature>
<dbReference type="OrthoDB" id="1935146at2759"/>
<accession>A0A2J7PU75</accession>
<dbReference type="PROSITE" id="PS50082">
    <property type="entry name" value="WD_REPEATS_2"/>
    <property type="match status" value="1"/>
</dbReference>
<dbReference type="FunFam" id="2.130.10.10:FF:000121">
    <property type="entry name" value="U3 small nucleolar RNA-associated protein 18 homolog"/>
    <property type="match status" value="1"/>
</dbReference>
<feature type="region of interest" description="Disordered" evidence="12">
    <location>
        <begin position="187"/>
        <end position="210"/>
    </location>
</feature>
<feature type="region of interest" description="Disordered" evidence="12">
    <location>
        <begin position="87"/>
        <end position="132"/>
    </location>
</feature>
<feature type="region of interest" description="Disordered" evidence="12">
    <location>
        <begin position="21"/>
        <end position="64"/>
    </location>
</feature>
<dbReference type="PANTHER" id="PTHR18359">
    <property type="entry name" value="WD-REPEAT PROTEIN-RELATED"/>
    <property type="match status" value="1"/>
</dbReference>
<evidence type="ECO:0000313" key="13">
    <source>
        <dbReference type="EMBL" id="PNF19883.1"/>
    </source>
</evidence>
<reference evidence="13 14" key="1">
    <citation type="submission" date="2017-12" db="EMBL/GenBank/DDBJ databases">
        <title>Hemimetabolous genomes reveal molecular basis of termite eusociality.</title>
        <authorList>
            <person name="Harrison M.C."/>
            <person name="Jongepier E."/>
            <person name="Robertson H.M."/>
            <person name="Arning N."/>
            <person name="Bitard-Feildel T."/>
            <person name="Chao H."/>
            <person name="Childers C.P."/>
            <person name="Dinh H."/>
            <person name="Doddapaneni H."/>
            <person name="Dugan S."/>
            <person name="Gowin J."/>
            <person name="Greiner C."/>
            <person name="Han Y."/>
            <person name="Hu H."/>
            <person name="Hughes D.S.T."/>
            <person name="Huylmans A.-K."/>
            <person name="Kemena C."/>
            <person name="Kremer L.P.M."/>
            <person name="Lee S.L."/>
            <person name="Lopez-Ezquerra A."/>
            <person name="Mallet L."/>
            <person name="Monroy-Kuhn J.M."/>
            <person name="Moser A."/>
            <person name="Murali S.C."/>
            <person name="Muzny D.M."/>
            <person name="Otani S."/>
            <person name="Piulachs M.-D."/>
            <person name="Poelchau M."/>
            <person name="Qu J."/>
            <person name="Schaub F."/>
            <person name="Wada-Katsumata A."/>
            <person name="Worley K.C."/>
            <person name="Xie Q."/>
            <person name="Ylla G."/>
            <person name="Poulsen M."/>
            <person name="Gibbs R.A."/>
            <person name="Schal C."/>
            <person name="Richards S."/>
            <person name="Belles X."/>
            <person name="Korb J."/>
            <person name="Bornberg-Bauer E."/>
        </authorList>
    </citation>
    <scope>NUCLEOTIDE SEQUENCE [LARGE SCALE GENOMIC DNA]</scope>
    <source>
        <tissue evidence="13">Whole body</tissue>
    </source>
</reference>
<keyword evidence="5" id="KW-0677">Repeat</keyword>
<comment type="function">
    <text evidence="8">Part of the small subunit (SSU) processome, first precursor of the small eukaryotic ribosomal subunit. During the assembly of the SSU processome in the nucleolus, many ribosome biogenesis factors, an RNA chaperone and ribosomal proteins associate with the nascent pre-rRNA and work in concert to generate RNA folding, modifications, rearrangements and cleavage as well as targeted degradation of pre-ribosomal RNA by the RNA exosome. Involved in nucleolar processing of pre-18S ribosomal RNA.</text>
</comment>
<protein>
    <recommendedName>
        <fullName evidence="9">U3 small nucleolar RNA-associated protein 18 homolog</fullName>
    </recommendedName>
    <alternativeName>
        <fullName evidence="10">WD repeat-containing protein 50</fullName>
    </alternativeName>
</protein>
<dbReference type="Proteomes" id="UP000235965">
    <property type="component" value="Unassembled WGS sequence"/>
</dbReference>
<dbReference type="InterPro" id="IPR015943">
    <property type="entry name" value="WD40/YVTN_repeat-like_dom_sf"/>
</dbReference>